<evidence type="ECO:0000256" key="1">
    <source>
        <dbReference type="SAM" id="SignalP"/>
    </source>
</evidence>
<keyword evidence="3" id="KW-1185">Reference proteome</keyword>
<gene>
    <name evidence="2" type="ORF">GCM10011335_38790</name>
</gene>
<sequence length="196" mass="21789">MRAQGFLGRLCAGLAILAVLPLPAQADLSGLARIAPEIEPSAHITANRTTLAPFSYILFCQRQPGECRGGVEATIAWDLHARMRLARINRRVNRLMLPQHDKADVWSVGMAAGDCEDFALTKRHLLIRAGFPAASLQMAVTRIRSGEGHAVLVVRTSRGDLVLDSRNDRLTEWHRTDLTWLKIASSENPRLWYAMN</sequence>
<reference evidence="2" key="2">
    <citation type="submission" date="2020-09" db="EMBL/GenBank/DDBJ databases">
        <authorList>
            <person name="Sun Q."/>
            <person name="Zhou Y."/>
        </authorList>
    </citation>
    <scope>NUCLEOTIDE SEQUENCE</scope>
    <source>
        <strain evidence="2">CGMCC 1.15493</strain>
    </source>
</reference>
<accession>A0A916Y723</accession>
<dbReference type="Pfam" id="PF06035">
    <property type="entry name" value="Peptidase_C93"/>
    <property type="match status" value="1"/>
</dbReference>
<reference evidence="2" key="1">
    <citation type="journal article" date="2014" name="Int. J. Syst. Evol. Microbiol.">
        <title>Complete genome sequence of Corynebacterium casei LMG S-19264T (=DSM 44701T), isolated from a smear-ripened cheese.</title>
        <authorList>
            <consortium name="US DOE Joint Genome Institute (JGI-PGF)"/>
            <person name="Walter F."/>
            <person name="Albersmeier A."/>
            <person name="Kalinowski J."/>
            <person name="Ruckert C."/>
        </authorList>
    </citation>
    <scope>NUCLEOTIDE SEQUENCE</scope>
    <source>
        <strain evidence="2">CGMCC 1.15493</strain>
    </source>
</reference>
<organism evidence="2 3">
    <name type="scientific">Aureimonas glaciei</name>
    <dbReference type="NCBI Taxonomy" id="1776957"/>
    <lineage>
        <taxon>Bacteria</taxon>
        <taxon>Pseudomonadati</taxon>
        <taxon>Pseudomonadota</taxon>
        <taxon>Alphaproteobacteria</taxon>
        <taxon>Hyphomicrobiales</taxon>
        <taxon>Aurantimonadaceae</taxon>
        <taxon>Aureimonas</taxon>
    </lineage>
</organism>
<dbReference type="Proteomes" id="UP000613160">
    <property type="component" value="Unassembled WGS sequence"/>
</dbReference>
<evidence type="ECO:0000313" key="3">
    <source>
        <dbReference type="Proteomes" id="UP000613160"/>
    </source>
</evidence>
<keyword evidence="1" id="KW-0732">Signal</keyword>
<evidence type="ECO:0000313" key="2">
    <source>
        <dbReference type="EMBL" id="GGD31972.1"/>
    </source>
</evidence>
<name>A0A916Y723_9HYPH</name>
<protein>
    <recommendedName>
        <fullName evidence="4">Transglutaminase</fullName>
    </recommendedName>
</protein>
<feature type="chain" id="PRO_5036996133" description="Transglutaminase" evidence="1">
    <location>
        <begin position="27"/>
        <end position="196"/>
    </location>
</feature>
<evidence type="ECO:0008006" key="4">
    <source>
        <dbReference type="Google" id="ProtNLM"/>
    </source>
</evidence>
<dbReference type="PANTHER" id="PTHR39327:SF1">
    <property type="entry name" value="BLR5470 PROTEIN"/>
    <property type="match status" value="1"/>
</dbReference>
<comment type="caution">
    <text evidence="2">The sequence shown here is derived from an EMBL/GenBank/DDBJ whole genome shotgun (WGS) entry which is preliminary data.</text>
</comment>
<dbReference type="InterPro" id="IPR010319">
    <property type="entry name" value="Transglutaminase-like_Cys_pept"/>
</dbReference>
<dbReference type="Gene3D" id="3.10.620.30">
    <property type="match status" value="1"/>
</dbReference>
<dbReference type="EMBL" id="BMJJ01000010">
    <property type="protein sequence ID" value="GGD31972.1"/>
    <property type="molecule type" value="Genomic_DNA"/>
</dbReference>
<dbReference type="PANTHER" id="PTHR39327">
    <property type="match status" value="1"/>
</dbReference>
<proteinExistence type="predicted"/>
<dbReference type="AlphaFoldDB" id="A0A916Y723"/>
<feature type="signal peptide" evidence="1">
    <location>
        <begin position="1"/>
        <end position="26"/>
    </location>
</feature>